<dbReference type="AlphaFoldDB" id="G7Y9V6"/>
<sequence length="387" mass="44734">MCVFAMHVRSPHALKSPAITPVWSHHQSEPPDCCRNGDHHTKEEERLNSCFNLKVPIYAPRSRSKTENSWQTSQFGCRYVVQQQETDIPSFHAVKFMENTRHPVAFNCLFVLSDSNGFPGFGLKSTLQIFDSQVAVDLFAELGNWPANASSPYEETPSVKHRRFVRGRMRRYMKAADAEYDRVWLVHIGNRMQGLPWHTEHAAEYRLGSLQTDCCGASRNLHNALWGGLKFEYRVPVFLNPVEVINCLKSHSSTSNCASKTQPPRKSGIPKFYLHSIFGHENYRFEEIVDMDQVVKVPPFTTHRIVGKALRQPMTCFAPLECHKCLFFENSLVVREPQHFYSTHKRYLYEGDFNRQDSVHQKDNPGDRIFYWGNHHLKEDLNGNSVY</sequence>
<evidence type="ECO:0000313" key="2">
    <source>
        <dbReference type="Proteomes" id="UP000008909"/>
    </source>
</evidence>
<name>G7Y9V6_CLOSI</name>
<evidence type="ECO:0000313" key="1">
    <source>
        <dbReference type="EMBL" id="GAA49740.1"/>
    </source>
</evidence>
<organism evidence="1 2">
    <name type="scientific">Clonorchis sinensis</name>
    <name type="common">Chinese liver fluke</name>
    <dbReference type="NCBI Taxonomy" id="79923"/>
    <lineage>
        <taxon>Eukaryota</taxon>
        <taxon>Metazoa</taxon>
        <taxon>Spiralia</taxon>
        <taxon>Lophotrochozoa</taxon>
        <taxon>Platyhelminthes</taxon>
        <taxon>Trematoda</taxon>
        <taxon>Digenea</taxon>
        <taxon>Opisthorchiida</taxon>
        <taxon>Opisthorchiata</taxon>
        <taxon>Opisthorchiidae</taxon>
        <taxon>Clonorchis</taxon>
    </lineage>
</organism>
<accession>G7Y9V6</accession>
<keyword evidence="2" id="KW-1185">Reference proteome</keyword>
<reference evidence="1" key="1">
    <citation type="journal article" date="2011" name="Genome Biol.">
        <title>The draft genome of the carcinogenic human liver fluke Clonorchis sinensis.</title>
        <authorList>
            <person name="Wang X."/>
            <person name="Chen W."/>
            <person name="Huang Y."/>
            <person name="Sun J."/>
            <person name="Men J."/>
            <person name="Liu H."/>
            <person name="Luo F."/>
            <person name="Guo L."/>
            <person name="Lv X."/>
            <person name="Deng C."/>
            <person name="Zhou C."/>
            <person name="Fan Y."/>
            <person name="Li X."/>
            <person name="Huang L."/>
            <person name="Hu Y."/>
            <person name="Liang C."/>
            <person name="Hu X."/>
            <person name="Xu J."/>
            <person name="Yu X."/>
        </authorList>
    </citation>
    <scope>NUCLEOTIDE SEQUENCE [LARGE SCALE GENOMIC DNA]</scope>
    <source>
        <strain evidence="1">Henan</strain>
    </source>
</reference>
<reference key="2">
    <citation type="submission" date="2011-10" db="EMBL/GenBank/DDBJ databases">
        <title>The genome and transcriptome sequence of Clonorchis sinensis provide insights into the carcinogenic liver fluke.</title>
        <authorList>
            <person name="Wang X."/>
            <person name="Huang Y."/>
            <person name="Chen W."/>
            <person name="Liu H."/>
            <person name="Guo L."/>
            <person name="Chen Y."/>
            <person name="Luo F."/>
            <person name="Zhou W."/>
            <person name="Sun J."/>
            <person name="Mao Q."/>
            <person name="Liang P."/>
            <person name="Zhou C."/>
            <person name="Tian Y."/>
            <person name="Men J."/>
            <person name="Lv X."/>
            <person name="Huang L."/>
            <person name="Zhou J."/>
            <person name="Hu Y."/>
            <person name="Li R."/>
            <person name="Zhang F."/>
            <person name="Lei H."/>
            <person name="Li X."/>
            <person name="Hu X."/>
            <person name="Liang C."/>
            <person name="Xu J."/>
            <person name="Wu Z."/>
            <person name="Yu X."/>
        </authorList>
    </citation>
    <scope>NUCLEOTIDE SEQUENCE</scope>
    <source>
        <strain>Henan</strain>
    </source>
</reference>
<proteinExistence type="predicted"/>
<gene>
    <name evidence="1" type="ORF">CLF_103506</name>
</gene>
<dbReference type="EMBL" id="DF142982">
    <property type="protein sequence ID" value="GAA49740.1"/>
    <property type="molecule type" value="Genomic_DNA"/>
</dbReference>
<protein>
    <submittedName>
        <fullName evidence="1">Uncharacterized protein</fullName>
    </submittedName>
</protein>
<dbReference type="Proteomes" id="UP000008909">
    <property type="component" value="Unassembled WGS sequence"/>
</dbReference>